<dbReference type="InterPro" id="IPR011990">
    <property type="entry name" value="TPR-like_helical_dom_sf"/>
</dbReference>
<protein>
    <submittedName>
        <fullName evidence="2">Tetratricopeptide repeat protein</fullName>
    </submittedName>
</protein>
<reference evidence="2 3" key="1">
    <citation type="submission" date="2019-04" db="EMBL/GenBank/DDBJ databases">
        <title>Isolation and culture of sulfate reducing bacteria from the cold seep of the South China Sea.</title>
        <authorList>
            <person name="Sun C."/>
            <person name="Liu R."/>
        </authorList>
    </citation>
    <scope>NUCLEOTIDE SEQUENCE [LARGE SCALE GENOMIC DNA]</scope>
    <source>
        <strain evidence="2 3">CS1</strain>
    </source>
</reference>
<dbReference type="Gene3D" id="1.25.40.10">
    <property type="entry name" value="Tetratricopeptide repeat domain"/>
    <property type="match status" value="1"/>
</dbReference>
<sequence length="255" mass="27840">MGQSVSCRTEDMALANDEHKTKLSRRELFTKFRPGGLSDWADRVRSRLDESLPDEDERPKSRGRKSAGASPENRAESLPGRALEAISLGQPDEAIAAMRPYVKEHPKNREARLLLGRILYRDGAIVQSRVEFERVVRDSIGDSLYRWPASCASLCLACALARCGKLDKAAARLRISLDEDRPEAAPTLEGLATALERFAKQEDTDDASLDAAVDGLVATLENYIEAAYSTTMEMAADLATGDAPQKVDTTETAAG</sequence>
<evidence type="ECO:0000313" key="3">
    <source>
        <dbReference type="Proteomes" id="UP000503251"/>
    </source>
</evidence>
<gene>
    <name evidence="2" type="ORF">E8L03_02395</name>
</gene>
<dbReference type="Pfam" id="PF13432">
    <property type="entry name" value="TPR_16"/>
    <property type="match status" value="1"/>
</dbReference>
<evidence type="ECO:0000313" key="2">
    <source>
        <dbReference type="EMBL" id="QJT07846.1"/>
    </source>
</evidence>
<feature type="region of interest" description="Disordered" evidence="1">
    <location>
        <begin position="1"/>
        <end position="28"/>
    </location>
</feature>
<dbReference type="Proteomes" id="UP000503251">
    <property type="component" value="Chromosome"/>
</dbReference>
<dbReference type="EMBL" id="CP039543">
    <property type="protein sequence ID" value="QJT07846.1"/>
    <property type="molecule type" value="Genomic_DNA"/>
</dbReference>
<dbReference type="SUPFAM" id="SSF48452">
    <property type="entry name" value="TPR-like"/>
    <property type="match status" value="1"/>
</dbReference>
<accession>A0ABX6NB79</accession>
<name>A0ABX6NB79_9BACT</name>
<organism evidence="2 3">
    <name type="scientific">Oceanidesulfovibrio marinus</name>
    <dbReference type="NCBI Taxonomy" id="370038"/>
    <lineage>
        <taxon>Bacteria</taxon>
        <taxon>Pseudomonadati</taxon>
        <taxon>Thermodesulfobacteriota</taxon>
        <taxon>Desulfovibrionia</taxon>
        <taxon>Desulfovibrionales</taxon>
        <taxon>Desulfovibrionaceae</taxon>
        <taxon>Oceanidesulfovibrio</taxon>
    </lineage>
</organism>
<evidence type="ECO:0000256" key="1">
    <source>
        <dbReference type="SAM" id="MobiDB-lite"/>
    </source>
</evidence>
<proteinExistence type="predicted"/>
<keyword evidence="3" id="KW-1185">Reference proteome</keyword>
<feature type="compositionally biased region" description="Basic and acidic residues" evidence="1">
    <location>
        <begin position="8"/>
        <end position="28"/>
    </location>
</feature>
<feature type="region of interest" description="Disordered" evidence="1">
    <location>
        <begin position="49"/>
        <end position="80"/>
    </location>
</feature>